<dbReference type="Pfam" id="PF10722">
    <property type="entry name" value="YbjN"/>
    <property type="match status" value="1"/>
</dbReference>
<protein>
    <recommendedName>
        <fullName evidence="3">YbjN domain-containing protein</fullName>
    </recommendedName>
</protein>
<keyword evidence="2" id="KW-1185">Reference proteome</keyword>
<reference evidence="1 2" key="1">
    <citation type="submission" date="2019-02" db="EMBL/GenBank/DDBJ databases">
        <title>Planctomycetal bacteria perform biofilm scaping via a novel small molecule.</title>
        <authorList>
            <person name="Jeske O."/>
            <person name="Boedeker C."/>
            <person name="Wiegand S."/>
            <person name="Breitling P."/>
            <person name="Kallscheuer N."/>
            <person name="Jogler M."/>
            <person name="Rohde M."/>
            <person name="Petersen J."/>
            <person name="Medema M.H."/>
            <person name="Surup F."/>
            <person name="Jogler C."/>
        </authorList>
    </citation>
    <scope>NUCLEOTIDE SEQUENCE [LARGE SCALE GENOMIC DNA]</scope>
    <source>
        <strain evidence="1 2">Mal15</strain>
    </source>
</reference>
<evidence type="ECO:0008006" key="3">
    <source>
        <dbReference type="Google" id="ProtNLM"/>
    </source>
</evidence>
<evidence type="ECO:0000313" key="2">
    <source>
        <dbReference type="Proteomes" id="UP000321353"/>
    </source>
</evidence>
<gene>
    <name evidence="1" type="ORF">Mal15_49590</name>
</gene>
<proteinExistence type="predicted"/>
<dbReference type="InterPro" id="IPR019660">
    <property type="entry name" value="Put_sensory_transdc_reg_YbjN"/>
</dbReference>
<dbReference type="RefSeq" id="WP_147870050.1">
    <property type="nucleotide sequence ID" value="NZ_CP036264.1"/>
</dbReference>
<organism evidence="1 2">
    <name type="scientific">Stieleria maiorica</name>
    <dbReference type="NCBI Taxonomy" id="2795974"/>
    <lineage>
        <taxon>Bacteria</taxon>
        <taxon>Pseudomonadati</taxon>
        <taxon>Planctomycetota</taxon>
        <taxon>Planctomycetia</taxon>
        <taxon>Pirellulales</taxon>
        <taxon>Pirellulaceae</taxon>
        <taxon>Stieleria</taxon>
    </lineage>
</organism>
<sequence>MPINEVLRPDDLTDEMLEAIFEPTDLDVRRDNDGDLVVSRGVSCYVMPTAENERLMLMTFVGVKENTDRADKLEFVNRVNNDISTVRAHVNQRESIVFDYHIPVRGGVSGEAIVEATRFFLLASAHAIDRCDEDDIVR</sequence>
<evidence type="ECO:0000313" key="1">
    <source>
        <dbReference type="EMBL" id="QEG00883.1"/>
    </source>
</evidence>
<dbReference type="KEGG" id="smam:Mal15_49590"/>
<name>A0A5B9MHV4_9BACT</name>
<dbReference type="EMBL" id="CP036264">
    <property type="protein sequence ID" value="QEG00883.1"/>
    <property type="molecule type" value="Genomic_DNA"/>
</dbReference>
<accession>A0A5B9MHV4</accession>
<dbReference type="Proteomes" id="UP000321353">
    <property type="component" value="Chromosome"/>
</dbReference>
<dbReference type="AlphaFoldDB" id="A0A5B9MHV4"/>